<dbReference type="OrthoDB" id="76516at2759"/>
<dbReference type="Proteomes" id="UP000549394">
    <property type="component" value="Unassembled WGS sequence"/>
</dbReference>
<proteinExistence type="predicted"/>
<dbReference type="GO" id="GO:0005770">
    <property type="term" value="C:late endosome"/>
    <property type="evidence" value="ECO:0007669"/>
    <property type="project" value="TreeGrafter"/>
</dbReference>
<feature type="domain" description="PX" evidence="5">
    <location>
        <begin position="41"/>
        <end position="154"/>
    </location>
</feature>
<accession>A0A7I8VBF7</accession>
<dbReference type="InterPro" id="IPR051837">
    <property type="entry name" value="SortingNexin/PXDomain-PKLike"/>
</dbReference>
<keyword evidence="2" id="KW-0963">Cytoplasm</keyword>
<dbReference type="InterPro" id="IPR001683">
    <property type="entry name" value="PX_dom"/>
</dbReference>
<reference evidence="6 7" key="1">
    <citation type="submission" date="2020-08" db="EMBL/GenBank/DDBJ databases">
        <authorList>
            <person name="Hejnol A."/>
        </authorList>
    </citation>
    <scope>NUCLEOTIDE SEQUENCE [LARGE SCALE GENOMIC DNA]</scope>
</reference>
<dbReference type="InterPro" id="IPR036871">
    <property type="entry name" value="PX_dom_sf"/>
</dbReference>
<keyword evidence="3" id="KW-0175">Coiled coil</keyword>
<dbReference type="Pfam" id="PF00787">
    <property type="entry name" value="PX"/>
    <property type="match status" value="1"/>
</dbReference>
<dbReference type="GO" id="GO:0008333">
    <property type="term" value="P:endosome to lysosome transport"/>
    <property type="evidence" value="ECO:0007669"/>
    <property type="project" value="TreeGrafter"/>
</dbReference>
<feature type="compositionally biased region" description="Polar residues" evidence="4">
    <location>
        <begin position="1"/>
        <end position="16"/>
    </location>
</feature>
<dbReference type="GO" id="GO:0005769">
    <property type="term" value="C:early endosome"/>
    <property type="evidence" value="ECO:0007669"/>
    <property type="project" value="TreeGrafter"/>
</dbReference>
<evidence type="ECO:0000259" key="5">
    <source>
        <dbReference type="PROSITE" id="PS50195"/>
    </source>
</evidence>
<evidence type="ECO:0000313" key="7">
    <source>
        <dbReference type="Proteomes" id="UP000549394"/>
    </source>
</evidence>
<evidence type="ECO:0000256" key="2">
    <source>
        <dbReference type="ARBA" id="ARBA00022490"/>
    </source>
</evidence>
<comment type="subcellular location">
    <subcellularLocation>
        <location evidence="1">Cytoplasm</location>
    </subcellularLocation>
</comment>
<sequence>MQPANFQNDESSIQSTREAEHNADESRNLNFQSSTVESGFDHGVKAPIIGHEVVEQRSRFTVFKIHVQKSDNNEWFVFRRYSDFSRLHDRLREQFPNFRFALPPKKWFGDNFDVRFIDDRKLGLQAFINNILSHDQVQKSEDVKMFLCLDEPPGAHDSLEESRALCEALEEQMYKLKEELKTKNVEISLLKEELDIVKDDAKALRTALRKQRSSSVNDSISSEHDRKDGSTEMSE</sequence>
<dbReference type="EMBL" id="CAJFCJ010000003">
    <property type="protein sequence ID" value="CAD5113196.1"/>
    <property type="molecule type" value="Genomic_DNA"/>
</dbReference>
<evidence type="ECO:0000256" key="4">
    <source>
        <dbReference type="SAM" id="MobiDB-lite"/>
    </source>
</evidence>
<dbReference type="GO" id="GO:0006622">
    <property type="term" value="P:protein targeting to lysosome"/>
    <property type="evidence" value="ECO:0007669"/>
    <property type="project" value="TreeGrafter"/>
</dbReference>
<dbReference type="PANTHER" id="PTHR22999">
    <property type="entry name" value="PX SERINE/THREONINE KINASE PXK"/>
    <property type="match status" value="1"/>
</dbReference>
<feature type="coiled-coil region" evidence="3">
    <location>
        <begin position="159"/>
        <end position="207"/>
    </location>
</feature>
<feature type="compositionally biased region" description="Basic and acidic residues" evidence="4">
    <location>
        <begin position="17"/>
        <end position="27"/>
    </location>
</feature>
<organism evidence="6 7">
    <name type="scientific">Dimorphilus gyrociliatus</name>
    <dbReference type="NCBI Taxonomy" id="2664684"/>
    <lineage>
        <taxon>Eukaryota</taxon>
        <taxon>Metazoa</taxon>
        <taxon>Spiralia</taxon>
        <taxon>Lophotrochozoa</taxon>
        <taxon>Annelida</taxon>
        <taxon>Polychaeta</taxon>
        <taxon>Polychaeta incertae sedis</taxon>
        <taxon>Dinophilidae</taxon>
        <taxon>Dimorphilus</taxon>
    </lineage>
</organism>
<evidence type="ECO:0000256" key="1">
    <source>
        <dbReference type="ARBA" id="ARBA00004496"/>
    </source>
</evidence>
<dbReference type="AlphaFoldDB" id="A0A7I8VBF7"/>
<keyword evidence="7" id="KW-1185">Reference proteome</keyword>
<protein>
    <recommendedName>
        <fullName evidence="5">PX domain-containing protein</fullName>
    </recommendedName>
</protein>
<dbReference type="Gene3D" id="3.30.1520.10">
    <property type="entry name" value="Phox-like domain"/>
    <property type="match status" value="1"/>
</dbReference>
<evidence type="ECO:0000313" key="6">
    <source>
        <dbReference type="EMBL" id="CAD5113196.1"/>
    </source>
</evidence>
<dbReference type="GO" id="GO:0035091">
    <property type="term" value="F:phosphatidylinositol binding"/>
    <property type="evidence" value="ECO:0007669"/>
    <property type="project" value="InterPro"/>
</dbReference>
<feature type="compositionally biased region" description="Basic and acidic residues" evidence="4">
    <location>
        <begin position="221"/>
        <end position="235"/>
    </location>
</feature>
<name>A0A7I8VBF7_9ANNE</name>
<comment type="caution">
    <text evidence="6">The sequence shown here is derived from an EMBL/GenBank/DDBJ whole genome shotgun (WGS) entry which is preliminary data.</text>
</comment>
<dbReference type="PROSITE" id="PS50195">
    <property type="entry name" value="PX"/>
    <property type="match status" value="1"/>
</dbReference>
<feature type="region of interest" description="Disordered" evidence="4">
    <location>
        <begin position="1"/>
        <end position="27"/>
    </location>
</feature>
<gene>
    <name evidence="6" type="ORF">DGYR_LOCUS2228</name>
</gene>
<feature type="region of interest" description="Disordered" evidence="4">
    <location>
        <begin position="207"/>
        <end position="235"/>
    </location>
</feature>
<dbReference type="GO" id="GO:0045022">
    <property type="term" value="P:early endosome to late endosome transport"/>
    <property type="evidence" value="ECO:0007669"/>
    <property type="project" value="TreeGrafter"/>
</dbReference>
<dbReference type="PANTHER" id="PTHR22999:SF23">
    <property type="entry name" value="SORTING NEXIN-16"/>
    <property type="match status" value="1"/>
</dbReference>
<evidence type="ECO:0000256" key="3">
    <source>
        <dbReference type="SAM" id="Coils"/>
    </source>
</evidence>
<dbReference type="SMART" id="SM00312">
    <property type="entry name" value="PX"/>
    <property type="match status" value="1"/>
</dbReference>
<dbReference type="SUPFAM" id="SSF64268">
    <property type="entry name" value="PX domain"/>
    <property type="match status" value="1"/>
</dbReference>